<comment type="caution">
    <text evidence="2">The sequence shown here is derived from an EMBL/GenBank/DDBJ whole genome shotgun (WGS) entry which is preliminary data.</text>
</comment>
<gene>
    <name evidence="2" type="ORF">SCOCK_40143</name>
</gene>
<proteinExistence type="predicted"/>
<dbReference type="AlphaFoldDB" id="A0A9W4E9E6"/>
<keyword evidence="1" id="KW-1133">Transmembrane helix</keyword>
<feature type="transmembrane region" description="Helical" evidence="1">
    <location>
        <begin position="40"/>
        <end position="60"/>
    </location>
</feature>
<evidence type="ECO:0000256" key="1">
    <source>
        <dbReference type="SAM" id="Phobius"/>
    </source>
</evidence>
<sequence>MSTGTELVAATAVLAAGTFAFRFAGPVLRSRVTLPVRAERLLGVAVVVLLAALVATSALTQGHGFAGTARPAGVAVGALCAWRRAPFLVVVLAAAATTAVLRLLGAS</sequence>
<reference evidence="2" key="1">
    <citation type="submission" date="2021-05" db="EMBL/GenBank/DDBJ databases">
        <authorList>
            <person name="Arsene-Ploetze F."/>
        </authorList>
    </citation>
    <scope>NUCLEOTIDE SEQUENCE</scope>
    <source>
        <strain evidence="2">DSM 42138</strain>
    </source>
</reference>
<feature type="transmembrane region" description="Helical" evidence="1">
    <location>
        <begin position="87"/>
        <end position="105"/>
    </location>
</feature>
<protein>
    <submittedName>
        <fullName evidence="2">Branched-chain amino acid transport protein (AzlD)</fullName>
    </submittedName>
</protein>
<keyword evidence="3" id="KW-1185">Reference proteome</keyword>
<dbReference type="EMBL" id="CAJSLV010000070">
    <property type="protein sequence ID" value="CAG6396223.1"/>
    <property type="molecule type" value="Genomic_DNA"/>
</dbReference>
<name>A0A9W4E9E6_9ACTN</name>
<dbReference type="Pfam" id="PF05437">
    <property type="entry name" value="AzlD"/>
    <property type="match status" value="1"/>
</dbReference>
<dbReference type="InterPro" id="IPR008407">
    <property type="entry name" value="Brnchd-chn_aa_trnsp_AzlD"/>
</dbReference>
<accession>A0A9W4E9E6</accession>
<organism evidence="2 3">
    <name type="scientific">Actinacidiphila cocklensis</name>
    <dbReference type="NCBI Taxonomy" id="887465"/>
    <lineage>
        <taxon>Bacteria</taxon>
        <taxon>Bacillati</taxon>
        <taxon>Actinomycetota</taxon>
        <taxon>Actinomycetes</taxon>
        <taxon>Kitasatosporales</taxon>
        <taxon>Streptomycetaceae</taxon>
        <taxon>Actinacidiphila</taxon>
    </lineage>
</organism>
<keyword evidence="1" id="KW-0812">Transmembrane</keyword>
<dbReference type="Proteomes" id="UP001152519">
    <property type="component" value="Unassembled WGS sequence"/>
</dbReference>
<dbReference type="RefSeq" id="WP_251494191.1">
    <property type="nucleotide sequence ID" value="NZ_CAJSLV010000070.1"/>
</dbReference>
<evidence type="ECO:0000313" key="2">
    <source>
        <dbReference type="EMBL" id="CAG6396223.1"/>
    </source>
</evidence>
<evidence type="ECO:0000313" key="3">
    <source>
        <dbReference type="Proteomes" id="UP001152519"/>
    </source>
</evidence>
<keyword evidence="1" id="KW-0472">Membrane</keyword>